<dbReference type="NCBIfam" id="TIGR04183">
    <property type="entry name" value="Por_Secre_tail"/>
    <property type="match status" value="1"/>
</dbReference>
<feature type="chain" id="PRO_5047201855" description="Secretion system C-terminal sorting domain-containing protein" evidence="1">
    <location>
        <begin position="32"/>
        <end position="570"/>
    </location>
</feature>
<dbReference type="Proteomes" id="UP001501469">
    <property type="component" value="Unassembled WGS sequence"/>
</dbReference>
<dbReference type="InterPro" id="IPR026444">
    <property type="entry name" value="Secre_tail"/>
</dbReference>
<comment type="caution">
    <text evidence="2">The sequence shown here is derived from an EMBL/GenBank/DDBJ whole genome shotgun (WGS) entry which is preliminary data.</text>
</comment>
<feature type="signal peptide" evidence="1">
    <location>
        <begin position="1"/>
        <end position="31"/>
    </location>
</feature>
<evidence type="ECO:0008006" key="4">
    <source>
        <dbReference type="Google" id="ProtNLM"/>
    </source>
</evidence>
<protein>
    <recommendedName>
        <fullName evidence="4">Secretion system C-terminal sorting domain-containing protein</fullName>
    </recommendedName>
</protein>
<keyword evidence="1" id="KW-0732">Signal</keyword>
<evidence type="ECO:0000313" key="3">
    <source>
        <dbReference type="Proteomes" id="UP001501469"/>
    </source>
</evidence>
<organism evidence="2 3">
    <name type="scientific">Hymenobacter glaciei</name>
    <dbReference type="NCBI Taxonomy" id="877209"/>
    <lineage>
        <taxon>Bacteria</taxon>
        <taxon>Pseudomonadati</taxon>
        <taxon>Bacteroidota</taxon>
        <taxon>Cytophagia</taxon>
        <taxon>Cytophagales</taxon>
        <taxon>Hymenobacteraceae</taxon>
        <taxon>Hymenobacter</taxon>
    </lineage>
</organism>
<keyword evidence="3" id="KW-1185">Reference proteome</keyword>
<evidence type="ECO:0000313" key="2">
    <source>
        <dbReference type="EMBL" id="GAA4021691.1"/>
    </source>
</evidence>
<gene>
    <name evidence="2" type="ORF">GCM10022409_01750</name>
</gene>
<accession>A0ABP7T6C5</accession>
<name>A0ABP7T6C5_9BACT</name>
<evidence type="ECO:0000256" key="1">
    <source>
        <dbReference type="SAM" id="SignalP"/>
    </source>
</evidence>
<proteinExistence type="predicted"/>
<dbReference type="RefSeq" id="WP_345049181.1">
    <property type="nucleotide sequence ID" value="NZ_BAABDK010000001.1"/>
</dbReference>
<dbReference type="EMBL" id="BAABDK010000001">
    <property type="protein sequence ID" value="GAA4021691.1"/>
    <property type="molecule type" value="Genomic_DNA"/>
</dbReference>
<sequence length="570" mass="60244">MRYLAFLFRVLPAPFRWSLLLLLLLAGPARAQFSATAATTQFVCNAPGNQFGVQAVADGAGGSFVLWIDKRNGNNTGLGTGIYAQHLNVAGVPLLAANGRRLFQTGSREVFGLKVVPWQSGLLVAWVQGAFGIGGDTVRCQYYSAAGDPQWPIPTVVAYRTLPTVIYESEQGLNIIPTSTGATITHALALNGGSNRFTFNKIGMSGALSFPNNDRQVVVVPPSGYQLDYYHSVGDGGDGLYLVASSAGLGAEIYAQHFNASGAPTWPNYTVISAGGASGRGSDWLPIIDPAGNLYVAWTSNGSDPLVSKVLPSGALGWAAPGYVNLCTYASRQDTPHAIWHSNALWMIWEDTRVGTGSADYGCYAQKIDAAGTLAWSPSGVPVYAQSSGYLRPKLAPSDNGAVMAFFNTDTNITNFRAQKILPTGSLAFATAGVILHSVAENRPDNLDYVPVSQPNGSVQVFWASPGGAPTSRDICAGRMQSSGTLLSIGRAAEALGFEVFPNPATNDLKLQFPMSARPTSLRLYDGQGRLVRAFADGTTLLPIRGLPVGLYVLRATLAGEAVSQRVAVE</sequence>
<reference evidence="3" key="1">
    <citation type="journal article" date="2019" name="Int. J. Syst. Evol. Microbiol.">
        <title>The Global Catalogue of Microorganisms (GCM) 10K type strain sequencing project: providing services to taxonomists for standard genome sequencing and annotation.</title>
        <authorList>
            <consortium name="The Broad Institute Genomics Platform"/>
            <consortium name="The Broad Institute Genome Sequencing Center for Infectious Disease"/>
            <person name="Wu L."/>
            <person name="Ma J."/>
        </authorList>
    </citation>
    <scope>NUCLEOTIDE SEQUENCE [LARGE SCALE GENOMIC DNA]</scope>
    <source>
        <strain evidence="3">JCM 17225</strain>
    </source>
</reference>